<dbReference type="Proteomes" id="UP001526201">
    <property type="component" value="Unassembled WGS sequence"/>
</dbReference>
<proteinExistence type="predicted"/>
<dbReference type="PANTHER" id="PTHR43798">
    <property type="entry name" value="MONOACYLGLYCEROL LIPASE"/>
    <property type="match status" value="1"/>
</dbReference>
<keyword evidence="2" id="KW-0378">Hydrolase</keyword>
<evidence type="ECO:0000313" key="2">
    <source>
        <dbReference type="EMBL" id="MCV7228376.1"/>
    </source>
</evidence>
<sequence length="303" mass="32949">MTRDRSPVLRRQFRLPIESGWLHVNEWGSRDADVTVVLTHGWSLSSRSWEDVAELLVTTDPALRVVAYDHRGHGSSSIAPASIDILADDLAALLRAHVPDGPIVFGGHSLGGMTLMALAQHYPAVIEERVFGAAFVATSAGDLLGAIRKVRGVDLLLRAGLVVSSRLRVPSRPLILARQGTRGALFGTRPRRRDMNRSIQQVAQANPRAVASLGRSLLRHNRYEALAKFSDVDVVVMAGTKDWLTSPAHARRIAQLIPNSQVVVYEGAGHHLPYERREAVAAQLLALTTKARASAWQLEGSAG</sequence>
<feature type="domain" description="AB hydrolase-1" evidence="1">
    <location>
        <begin position="35"/>
        <end position="275"/>
    </location>
</feature>
<gene>
    <name evidence="2" type="ORF">H7J73_20390</name>
</gene>
<organism evidence="2 3">
    <name type="scientific">Mycolicibacterium komossense</name>
    <dbReference type="NCBI Taxonomy" id="1779"/>
    <lineage>
        <taxon>Bacteria</taxon>
        <taxon>Bacillati</taxon>
        <taxon>Actinomycetota</taxon>
        <taxon>Actinomycetes</taxon>
        <taxon>Mycobacteriales</taxon>
        <taxon>Mycobacteriaceae</taxon>
        <taxon>Mycolicibacterium</taxon>
    </lineage>
</organism>
<dbReference type="Gene3D" id="3.40.50.1820">
    <property type="entry name" value="alpha/beta hydrolase"/>
    <property type="match status" value="1"/>
</dbReference>
<dbReference type="RefSeq" id="WP_264069508.1">
    <property type="nucleotide sequence ID" value="NZ_JACKTY010000033.1"/>
</dbReference>
<accession>A0ABT3CGL5</accession>
<dbReference type="InterPro" id="IPR029058">
    <property type="entry name" value="AB_hydrolase_fold"/>
</dbReference>
<evidence type="ECO:0000259" key="1">
    <source>
        <dbReference type="Pfam" id="PF00561"/>
    </source>
</evidence>
<keyword evidence="3" id="KW-1185">Reference proteome</keyword>
<reference evidence="2 3" key="1">
    <citation type="journal article" date="2022" name="BMC Genomics">
        <title>Comparative genome analysis of mycobacteria focusing on tRNA and non-coding RNA.</title>
        <authorList>
            <person name="Behra P.R.K."/>
            <person name="Pettersson B.M.F."/>
            <person name="Ramesh M."/>
            <person name="Das S."/>
            <person name="Dasgupta S."/>
            <person name="Kirsebom L.A."/>
        </authorList>
    </citation>
    <scope>NUCLEOTIDE SEQUENCE [LARGE SCALE GENOMIC DNA]</scope>
    <source>
        <strain evidence="2 3">DSM 44078</strain>
    </source>
</reference>
<dbReference type="SUPFAM" id="SSF53474">
    <property type="entry name" value="alpha/beta-Hydrolases"/>
    <property type="match status" value="1"/>
</dbReference>
<dbReference type="GO" id="GO:0016787">
    <property type="term" value="F:hydrolase activity"/>
    <property type="evidence" value="ECO:0007669"/>
    <property type="project" value="UniProtKB-KW"/>
</dbReference>
<name>A0ABT3CGL5_9MYCO</name>
<dbReference type="EMBL" id="JACKTY010000033">
    <property type="protein sequence ID" value="MCV7228376.1"/>
    <property type="molecule type" value="Genomic_DNA"/>
</dbReference>
<dbReference type="InterPro" id="IPR050266">
    <property type="entry name" value="AB_hydrolase_sf"/>
</dbReference>
<protein>
    <submittedName>
        <fullName evidence="2">Alpha/beta hydrolase</fullName>
    </submittedName>
</protein>
<dbReference type="Pfam" id="PF00561">
    <property type="entry name" value="Abhydrolase_1"/>
    <property type="match status" value="1"/>
</dbReference>
<evidence type="ECO:0000313" key="3">
    <source>
        <dbReference type="Proteomes" id="UP001526201"/>
    </source>
</evidence>
<dbReference type="PANTHER" id="PTHR43798:SF33">
    <property type="entry name" value="HYDROLASE, PUTATIVE (AFU_ORTHOLOGUE AFUA_2G14860)-RELATED"/>
    <property type="match status" value="1"/>
</dbReference>
<comment type="caution">
    <text evidence="2">The sequence shown here is derived from an EMBL/GenBank/DDBJ whole genome shotgun (WGS) entry which is preliminary data.</text>
</comment>
<dbReference type="InterPro" id="IPR000073">
    <property type="entry name" value="AB_hydrolase_1"/>
</dbReference>